<reference evidence="1 2" key="1">
    <citation type="submission" date="2021-06" db="EMBL/GenBank/DDBJ databases">
        <title>Caerostris extrusa draft genome.</title>
        <authorList>
            <person name="Kono N."/>
            <person name="Arakawa K."/>
        </authorList>
    </citation>
    <scope>NUCLEOTIDE SEQUENCE [LARGE SCALE GENOMIC DNA]</scope>
</reference>
<name>A0AAV4SU25_CAEEX</name>
<comment type="caution">
    <text evidence="1">The sequence shown here is derived from an EMBL/GenBank/DDBJ whole genome shotgun (WGS) entry which is preliminary data.</text>
</comment>
<keyword evidence="2" id="KW-1185">Reference proteome</keyword>
<dbReference type="AlphaFoldDB" id="A0AAV4SU25"/>
<sequence length="98" mass="11595">MHRKFNVIVSNLTYLKIIKYVEKQSLIKDEIKTPYSFFQRNTRIAADPLFGRKHMDQSPVSTNRPCQYSSFVRLPPSQQQKGQKCFQDSKFWSLPCFC</sequence>
<dbReference type="Proteomes" id="UP001054945">
    <property type="component" value="Unassembled WGS sequence"/>
</dbReference>
<proteinExistence type="predicted"/>
<dbReference type="EMBL" id="BPLR01010043">
    <property type="protein sequence ID" value="GIY36416.1"/>
    <property type="molecule type" value="Genomic_DNA"/>
</dbReference>
<protein>
    <submittedName>
        <fullName evidence="1">Uncharacterized protein</fullName>
    </submittedName>
</protein>
<accession>A0AAV4SU25</accession>
<evidence type="ECO:0000313" key="1">
    <source>
        <dbReference type="EMBL" id="GIY36416.1"/>
    </source>
</evidence>
<evidence type="ECO:0000313" key="2">
    <source>
        <dbReference type="Proteomes" id="UP001054945"/>
    </source>
</evidence>
<gene>
    <name evidence="1" type="ORF">CEXT_726771</name>
</gene>
<organism evidence="1 2">
    <name type="scientific">Caerostris extrusa</name>
    <name type="common">Bark spider</name>
    <name type="synonym">Caerostris bankana</name>
    <dbReference type="NCBI Taxonomy" id="172846"/>
    <lineage>
        <taxon>Eukaryota</taxon>
        <taxon>Metazoa</taxon>
        <taxon>Ecdysozoa</taxon>
        <taxon>Arthropoda</taxon>
        <taxon>Chelicerata</taxon>
        <taxon>Arachnida</taxon>
        <taxon>Araneae</taxon>
        <taxon>Araneomorphae</taxon>
        <taxon>Entelegynae</taxon>
        <taxon>Araneoidea</taxon>
        <taxon>Araneidae</taxon>
        <taxon>Caerostris</taxon>
    </lineage>
</organism>